<keyword evidence="3" id="KW-1185">Reference proteome</keyword>
<organism evidence="2 3">
    <name type="scientific">Oryza rufipogon</name>
    <name type="common">Brownbeard rice</name>
    <name type="synonym">Asian wild rice</name>
    <dbReference type="NCBI Taxonomy" id="4529"/>
    <lineage>
        <taxon>Eukaryota</taxon>
        <taxon>Viridiplantae</taxon>
        <taxon>Streptophyta</taxon>
        <taxon>Embryophyta</taxon>
        <taxon>Tracheophyta</taxon>
        <taxon>Spermatophyta</taxon>
        <taxon>Magnoliopsida</taxon>
        <taxon>Liliopsida</taxon>
        <taxon>Poales</taxon>
        <taxon>Poaceae</taxon>
        <taxon>BOP clade</taxon>
        <taxon>Oryzoideae</taxon>
        <taxon>Oryzeae</taxon>
        <taxon>Oryzinae</taxon>
        <taxon>Oryza</taxon>
    </lineage>
</organism>
<feature type="compositionally biased region" description="Basic residues" evidence="1">
    <location>
        <begin position="1"/>
        <end position="15"/>
    </location>
</feature>
<dbReference type="OMA" id="IAHRCNE"/>
<dbReference type="AlphaFoldDB" id="A0A0E0NN87"/>
<dbReference type="HOGENOM" id="CLU_2871538_0_0_1"/>
<proteinExistence type="predicted"/>
<dbReference type="Gramene" id="ORUFI02G39800.1">
    <property type="protein sequence ID" value="ORUFI02G39800.1"/>
    <property type="gene ID" value="ORUFI02G39800"/>
</dbReference>
<dbReference type="Proteomes" id="UP000008022">
    <property type="component" value="Unassembled WGS sequence"/>
</dbReference>
<evidence type="ECO:0000256" key="1">
    <source>
        <dbReference type="SAM" id="MobiDB-lite"/>
    </source>
</evidence>
<dbReference type="EnsemblPlants" id="ORUFI02G39800.1">
    <property type="protein sequence ID" value="ORUFI02G39800.1"/>
    <property type="gene ID" value="ORUFI02G39800"/>
</dbReference>
<reference evidence="2" key="2">
    <citation type="submission" date="2015-06" db="UniProtKB">
        <authorList>
            <consortium name="EnsemblPlants"/>
        </authorList>
    </citation>
    <scope>IDENTIFICATION</scope>
</reference>
<feature type="region of interest" description="Disordered" evidence="1">
    <location>
        <begin position="1"/>
        <end position="30"/>
    </location>
</feature>
<reference evidence="3" key="1">
    <citation type="submission" date="2013-06" db="EMBL/GenBank/DDBJ databases">
        <authorList>
            <person name="Zhao Q."/>
        </authorList>
    </citation>
    <scope>NUCLEOTIDE SEQUENCE</scope>
    <source>
        <strain evidence="3">cv. W1943</strain>
    </source>
</reference>
<sequence>MNTRATRRRRRRRILDKRPKELEQQADRNRGTSETTYMAFFWVSIAHRCNEMRKEITNEFRDVHTD</sequence>
<evidence type="ECO:0000313" key="2">
    <source>
        <dbReference type="EnsemblPlants" id="ORUFI02G39800.1"/>
    </source>
</evidence>
<protein>
    <submittedName>
        <fullName evidence="2">Uncharacterized protein</fullName>
    </submittedName>
</protein>
<evidence type="ECO:0000313" key="3">
    <source>
        <dbReference type="Proteomes" id="UP000008022"/>
    </source>
</evidence>
<accession>A0A0E0NN87</accession>
<feature type="compositionally biased region" description="Basic and acidic residues" evidence="1">
    <location>
        <begin position="16"/>
        <end position="30"/>
    </location>
</feature>
<name>A0A0E0NN87_ORYRU</name>